<dbReference type="EMBL" id="AQHV01000010">
    <property type="protein sequence ID" value="KKB57132.1"/>
    <property type="molecule type" value="Genomic_DNA"/>
</dbReference>
<dbReference type="Gene3D" id="2.60.120.1440">
    <property type="match status" value="1"/>
</dbReference>
<dbReference type="PIRSF" id="PIRSF018266">
    <property type="entry name" value="FecR"/>
    <property type="match status" value="1"/>
</dbReference>
<sequence length="313" mass="36306">MNKDILQRYVEGNVTPEEVETVVDWLDANEKHVKELMSLHKLYNISVLNQPVLSQEKTGTSRPPLLRRIINEVIKVAAIVLVVLGIEFLLEKEDMAEVAPLFQTLYVPSGQRAELILPDSTKVWVNAHSRIVYPVTFNKNYRRVELDGEAYFDVKHDETSPFIVKTEKMDVKVLGTEFNVSAYSKNLEFKVALLKGCVELKSSESSLKYRMKPGEQIRLKEGKYISTDIKDMDYFKWKEGLLCFSNQPISEIMDELSLYFDIEISTTDRSFLKQRYSGKFRIKDGIEHILKVLQLEHKFTYIKDNELNKITIK</sequence>
<dbReference type="RefSeq" id="WP_046145880.1">
    <property type="nucleotide sequence ID" value="NZ_KQ033912.1"/>
</dbReference>
<dbReference type="AlphaFoldDB" id="A0A0F5JI64"/>
<dbReference type="Pfam" id="PF16344">
    <property type="entry name" value="FecR_C"/>
    <property type="match status" value="1"/>
</dbReference>
<comment type="caution">
    <text evidence="3">The sequence shown here is derived from an EMBL/GenBank/DDBJ whole genome shotgun (WGS) entry which is preliminary data.</text>
</comment>
<evidence type="ECO:0000259" key="1">
    <source>
        <dbReference type="Pfam" id="PF04773"/>
    </source>
</evidence>
<gene>
    <name evidence="3" type="ORF">HMPREF1535_01784</name>
</gene>
<dbReference type="STRING" id="927665.HMPREF1535_01784"/>
<evidence type="ECO:0000259" key="2">
    <source>
        <dbReference type="Pfam" id="PF16344"/>
    </source>
</evidence>
<dbReference type="InterPro" id="IPR032508">
    <property type="entry name" value="FecR_C"/>
</dbReference>
<dbReference type="HOGENOM" id="CLU_050192_2_3_10"/>
<reference evidence="3 4" key="1">
    <citation type="submission" date="2013-04" db="EMBL/GenBank/DDBJ databases">
        <title>The Genome Sequence of Parabacteroides goldsteinii DSM 19448.</title>
        <authorList>
            <consortium name="The Broad Institute Genomics Platform"/>
            <person name="Earl A."/>
            <person name="Ward D."/>
            <person name="Feldgarden M."/>
            <person name="Gevers D."/>
            <person name="Martens E."/>
            <person name="Sakamoto M."/>
            <person name="Benno Y."/>
            <person name="Song Y."/>
            <person name="Liu C."/>
            <person name="Lee J."/>
            <person name="Bolanos M."/>
            <person name="Vaisanen M.L."/>
            <person name="Finegold S.M."/>
            <person name="Walker B."/>
            <person name="Young S."/>
            <person name="Zeng Q."/>
            <person name="Gargeya S."/>
            <person name="Fitzgerald M."/>
            <person name="Haas B."/>
            <person name="Abouelleil A."/>
            <person name="Allen A.W."/>
            <person name="Alvarado L."/>
            <person name="Arachchi H.M."/>
            <person name="Berlin A.M."/>
            <person name="Chapman S.B."/>
            <person name="Gainer-Dewar J."/>
            <person name="Goldberg J."/>
            <person name="Griggs A."/>
            <person name="Gujja S."/>
            <person name="Hansen M."/>
            <person name="Howarth C."/>
            <person name="Imamovic A."/>
            <person name="Ireland A."/>
            <person name="Larimer J."/>
            <person name="McCowan C."/>
            <person name="Murphy C."/>
            <person name="Pearson M."/>
            <person name="Poon T.W."/>
            <person name="Priest M."/>
            <person name="Roberts A."/>
            <person name="Saif S."/>
            <person name="Shea T."/>
            <person name="Sisk P."/>
            <person name="Sykes S."/>
            <person name="Wortman J."/>
            <person name="Nusbaum C."/>
            <person name="Birren B."/>
        </authorList>
    </citation>
    <scope>NUCLEOTIDE SEQUENCE [LARGE SCALE GENOMIC DNA]</scope>
    <source>
        <strain evidence="3 4">DSM 19448</strain>
    </source>
</reference>
<dbReference type="Pfam" id="PF04773">
    <property type="entry name" value="FecR"/>
    <property type="match status" value="1"/>
</dbReference>
<name>A0A0F5JI64_9BACT</name>
<dbReference type="PANTHER" id="PTHR30273">
    <property type="entry name" value="PERIPLASMIC SIGNAL SENSOR AND SIGMA FACTOR ACTIVATOR FECR-RELATED"/>
    <property type="match status" value="1"/>
</dbReference>
<dbReference type="Proteomes" id="UP000033047">
    <property type="component" value="Unassembled WGS sequence"/>
</dbReference>
<proteinExistence type="predicted"/>
<evidence type="ECO:0000313" key="4">
    <source>
        <dbReference type="Proteomes" id="UP000033047"/>
    </source>
</evidence>
<evidence type="ECO:0008006" key="5">
    <source>
        <dbReference type="Google" id="ProtNLM"/>
    </source>
</evidence>
<organism evidence="3 4">
    <name type="scientific">Parabacteroides goldsteinii DSM 19448 = WAL 12034</name>
    <dbReference type="NCBI Taxonomy" id="927665"/>
    <lineage>
        <taxon>Bacteria</taxon>
        <taxon>Pseudomonadati</taxon>
        <taxon>Bacteroidota</taxon>
        <taxon>Bacteroidia</taxon>
        <taxon>Bacteroidales</taxon>
        <taxon>Tannerellaceae</taxon>
        <taxon>Parabacteroides</taxon>
    </lineage>
</organism>
<accession>A0A0F5JI64</accession>
<feature type="domain" description="FecR protein" evidence="1">
    <location>
        <begin position="105"/>
        <end position="198"/>
    </location>
</feature>
<dbReference type="PATRIC" id="fig|927665.4.peg.1822"/>
<evidence type="ECO:0000313" key="3">
    <source>
        <dbReference type="EMBL" id="KKB57132.1"/>
    </source>
</evidence>
<dbReference type="FunFam" id="2.60.120.1440:FF:000001">
    <property type="entry name" value="Putative anti-sigma factor"/>
    <property type="match status" value="1"/>
</dbReference>
<dbReference type="GO" id="GO:0016989">
    <property type="term" value="F:sigma factor antagonist activity"/>
    <property type="evidence" value="ECO:0007669"/>
    <property type="project" value="TreeGrafter"/>
</dbReference>
<dbReference type="InterPro" id="IPR012373">
    <property type="entry name" value="Ferrdict_sens_TM"/>
</dbReference>
<feature type="domain" description="Protein FecR C-terminal" evidence="2">
    <location>
        <begin position="242"/>
        <end position="311"/>
    </location>
</feature>
<dbReference type="InterPro" id="IPR006860">
    <property type="entry name" value="FecR"/>
</dbReference>
<protein>
    <recommendedName>
        <fullName evidence="5">FecR protein domain-containing protein</fullName>
    </recommendedName>
</protein>
<dbReference type="Gene3D" id="3.55.50.30">
    <property type="match status" value="1"/>
</dbReference>
<dbReference type="PANTHER" id="PTHR30273:SF2">
    <property type="entry name" value="PROTEIN FECR"/>
    <property type="match status" value="1"/>
</dbReference>